<name>A0A7C4RQ72_9BACT</name>
<proteinExistence type="predicted"/>
<protein>
    <submittedName>
        <fullName evidence="1">Uncharacterized protein</fullName>
    </submittedName>
</protein>
<comment type="caution">
    <text evidence="1">The sequence shown here is derived from an EMBL/GenBank/DDBJ whole genome shotgun (WGS) entry which is preliminary data.</text>
</comment>
<gene>
    <name evidence="1" type="ORF">ENS29_07955</name>
</gene>
<sequence length="232" mass="26723">MSIMDIRKRKTMLFFRRYLFVAVCLMCWSSGWCLGAETHPPKDPSLSEIVFIGLRPANELNQDRYPRELVPCLRKYLVAAAQVSHLWTFDPPATPEKAVRFRRRNLSEQMVAILGREVRNEAEAFANAVPLMAEWEGMSEGPVNEADFADHWFKKRPGTPIAPFLHLFKAHRLRAGYEAARANHENNRWPILAKRYQEALRQAKISENSLISCIADDLESQPYIYLDGHGRP</sequence>
<dbReference type="EMBL" id="DSUH01000190">
    <property type="protein sequence ID" value="HGU32773.1"/>
    <property type="molecule type" value="Genomic_DNA"/>
</dbReference>
<evidence type="ECO:0000313" key="1">
    <source>
        <dbReference type="EMBL" id="HGU32773.1"/>
    </source>
</evidence>
<dbReference type="AlphaFoldDB" id="A0A7C4RQ72"/>
<reference evidence="1" key="1">
    <citation type="journal article" date="2020" name="mSystems">
        <title>Genome- and Community-Level Interaction Insights into Carbon Utilization and Element Cycling Functions of Hydrothermarchaeota in Hydrothermal Sediment.</title>
        <authorList>
            <person name="Zhou Z."/>
            <person name="Liu Y."/>
            <person name="Xu W."/>
            <person name="Pan J."/>
            <person name="Luo Z.H."/>
            <person name="Li M."/>
        </authorList>
    </citation>
    <scope>NUCLEOTIDE SEQUENCE [LARGE SCALE GENOMIC DNA]</scope>
    <source>
        <strain evidence="1">SpSt-477</strain>
    </source>
</reference>
<accession>A0A7C4RQ72</accession>
<organism evidence="1">
    <name type="scientific">Desulfatirhabdium butyrativorans</name>
    <dbReference type="NCBI Taxonomy" id="340467"/>
    <lineage>
        <taxon>Bacteria</taxon>
        <taxon>Pseudomonadati</taxon>
        <taxon>Thermodesulfobacteriota</taxon>
        <taxon>Desulfobacteria</taxon>
        <taxon>Desulfobacterales</taxon>
        <taxon>Desulfatirhabdiaceae</taxon>
        <taxon>Desulfatirhabdium</taxon>
    </lineage>
</organism>